<evidence type="ECO:0000313" key="5">
    <source>
        <dbReference type="Proteomes" id="UP000648239"/>
    </source>
</evidence>
<organism evidence="4 5">
    <name type="scientific">Candidatus Polarisedimenticola svalbardensis</name>
    <dbReference type="NCBI Taxonomy" id="2886004"/>
    <lineage>
        <taxon>Bacteria</taxon>
        <taxon>Pseudomonadati</taxon>
        <taxon>Acidobacteriota</taxon>
        <taxon>Candidatus Polarisedimenticolia</taxon>
        <taxon>Candidatus Polarisedimenticolales</taxon>
        <taxon>Candidatus Polarisedimenticolaceae</taxon>
        <taxon>Candidatus Polarisedimenticola</taxon>
    </lineage>
</organism>
<dbReference type="PANTHER" id="PTHR42915:SF1">
    <property type="entry name" value="PEPTIDOGLYCAN BETA-N-ACETYLMURAMIDASE NAMZ"/>
    <property type="match status" value="1"/>
</dbReference>
<dbReference type="Proteomes" id="UP000648239">
    <property type="component" value="Unassembled WGS sequence"/>
</dbReference>
<evidence type="ECO:0000313" key="4">
    <source>
        <dbReference type="EMBL" id="MBD3866864.1"/>
    </source>
</evidence>
<dbReference type="InterPro" id="IPR048503">
    <property type="entry name" value="NamZ_C"/>
</dbReference>
<protein>
    <submittedName>
        <fullName evidence="4">DUF1343 domain-containing protein</fullName>
    </submittedName>
</protein>
<name>A0A8J6XYS4_9BACT</name>
<feature type="region of interest" description="Disordered" evidence="1">
    <location>
        <begin position="60"/>
        <end position="81"/>
    </location>
</feature>
<gene>
    <name evidence="4" type="ORF">IFK94_01975</name>
</gene>
<dbReference type="Pfam" id="PF20732">
    <property type="entry name" value="NamZ_C"/>
    <property type="match status" value="1"/>
</dbReference>
<proteinExistence type="predicted"/>
<dbReference type="PIRSF" id="PIRSF016719">
    <property type="entry name" value="UCP016719"/>
    <property type="match status" value="1"/>
</dbReference>
<evidence type="ECO:0000256" key="1">
    <source>
        <dbReference type="SAM" id="MobiDB-lite"/>
    </source>
</evidence>
<dbReference type="InterPro" id="IPR008302">
    <property type="entry name" value="NamZ"/>
</dbReference>
<feature type="domain" description="Peptidoglycan beta-N-acetylmuramidase NamZ C-terminal" evidence="3">
    <location>
        <begin position="235"/>
        <end position="392"/>
    </location>
</feature>
<dbReference type="GO" id="GO:0033922">
    <property type="term" value="F:peptidoglycan beta-N-acetylmuramidase activity"/>
    <property type="evidence" value="ECO:0007669"/>
    <property type="project" value="InterPro"/>
</dbReference>
<accession>A0A8J6XYS4</accession>
<dbReference type="Pfam" id="PF07075">
    <property type="entry name" value="NamZ_N"/>
    <property type="match status" value="1"/>
</dbReference>
<feature type="domain" description="Peptidoglycan beta-N-acetylmuramidase NamZ N-terminal" evidence="2">
    <location>
        <begin position="27"/>
        <end position="231"/>
    </location>
</feature>
<sequence>MDTVFSGLEVFLDDASDHAGLSAGARVGLVVHPASVDRQYRHAVDLIRDRGRLDVRRLFAPEHGTGGEAQDMESVGQTTDRDSGLPVVSLYGDNLLSLRPDIAHMEGLDAVVYDLQDVGSRYYTYVTTLSFVMETAREAGLPVVVLDRPNPIGGVVMEGPLLHPSMTSFVGRYPIPPRHGMTTGELALMYNDAFGIGCDLRVVPMQGWHRPMYMDETGLPFVSPSPNMPDLQTAIVYPGACLLEGTNLSEGRGTTLPFLQFGAPWIDGKTWAGRLSGEGAVPRPVSFRPMFQKHAGDRCGGVFVHVEDRNTYRSFTWYLEAIAIARDLNPDLFDWRRETYEFENDRLAMDLLLGRPGIREGLEQGASVLELEDSWREDLDRFRSERRPFLLYPE</sequence>
<dbReference type="InterPro" id="IPR048502">
    <property type="entry name" value="NamZ_N"/>
</dbReference>
<dbReference type="AlphaFoldDB" id="A0A8J6XYS4"/>
<evidence type="ECO:0000259" key="3">
    <source>
        <dbReference type="Pfam" id="PF20732"/>
    </source>
</evidence>
<dbReference type="Gene3D" id="3.90.1150.140">
    <property type="match status" value="1"/>
</dbReference>
<dbReference type="EMBL" id="JACXWD010000003">
    <property type="protein sequence ID" value="MBD3866864.1"/>
    <property type="molecule type" value="Genomic_DNA"/>
</dbReference>
<reference evidence="4 5" key="1">
    <citation type="submission" date="2020-08" db="EMBL/GenBank/DDBJ databases">
        <title>Acidobacteriota in marine sediments use diverse sulfur dissimilation pathways.</title>
        <authorList>
            <person name="Wasmund K."/>
        </authorList>
    </citation>
    <scope>NUCLEOTIDE SEQUENCE [LARGE SCALE GENOMIC DNA]</scope>
    <source>
        <strain evidence="4">MAG AM4</strain>
    </source>
</reference>
<evidence type="ECO:0000259" key="2">
    <source>
        <dbReference type="Pfam" id="PF07075"/>
    </source>
</evidence>
<dbReference type="PANTHER" id="PTHR42915">
    <property type="entry name" value="HYPOTHETICAL 460 KDA PROTEIN IN FEUA-SIGW INTERGENIC REGION [PRECURSOR]"/>
    <property type="match status" value="1"/>
</dbReference>
<dbReference type="Gene3D" id="3.40.50.12170">
    <property type="entry name" value="Uncharacterised protein PF07075, DUF1343"/>
    <property type="match status" value="1"/>
</dbReference>
<comment type="caution">
    <text evidence="4">The sequence shown here is derived from an EMBL/GenBank/DDBJ whole genome shotgun (WGS) entry which is preliminary data.</text>
</comment>